<feature type="transmembrane region" description="Helical" evidence="1">
    <location>
        <begin position="12"/>
        <end position="33"/>
    </location>
</feature>
<feature type="transmembrane region" description="Helical" evidence="1">
    <location>
        <begin position="280"/>
        <end position="299"/>
    </location>
</feature>
<evidence type="ECO:0008006" key="4">
    <source>
        <dbReference type="Google" id="ProtNLM"/>
    </source>
</evidence>
<feature type="transmembrane region" description="Helical" evidence="1">
    <location>
        <begin position="54"/>
        <end position="73"/>
    </location>
</feature>
<dbReference type="Gene3D" id="1.10.4160.10">
    <property type="entry name" value="Hydantoin permease"/>
    <property type="match status" value="1"/>
</dbReference>
<dbReference type="RefSeq" id="WP_121159469.1">
    <property type="nucleotide sequence ID" value="NZ_RBKT01000001.1"/>
</dbReference>
<feature type="transmembrane region" description="Helical" evidence="1">
    <location>
        <begin position="335"/>
        <end position="354"/>
    </location>
</feature>
<gene>
    <name evidence="2" type="ORF">BDK92_5747</name>
</gene>
<feature type="transmembrane region" description="Helical" evidence="1">
    <location>
        <begin position="254"/>
        <end position="274"/>
    </location>
</feature>
<dbReference type="AlphaFoldDB" id="A0A495JQV6"/>
<evidence type="ECO:0000256" key="1">
    <source>
        <dbReference type="SAM" id="Phobius"/>
    </source>
</evidence>
<sequence length="359" mass="36076">MADRHHGAVPVLAFVGGAALMALLLFGQGALGVRPPYGEGGTLTEVAPRYLPPAGRAVLSGVLGIAMIGWFGFNVGLGGASFATVTGLPGPVGALLLSGAVLAVSYVSPRLGNRIAVGTTLAALALVAVCVARLRPATAPVTLHAGGWSTAADVAAMAGYVSVFALRAPDFSRGLASRRDLGWCVLLLVAPAVAVGIAGAGVWLRTGSTDVVAVLGGTSGIAAYGNLFVTAAVFAPALTTTYSGALALRGGWPALSPTAGMLIVAVPGAVLAAARFDRLLLPWLSVLAATLPPLIVPMATEAWRRRRGRPARPVPVWTWLPAGLVATAMTAAGLAVAAVTGLAIAAVATAVQVWRGRRI</sequence>
<feature type="transmembrane region" description="Helical" evidence="1">
    <location>
        <begin position="79"/>
        <end position="103"/>
    </location>
</feature>
<comment type="caution">
    <text evidence="2">The sequence shown here is derived from an EMBL/GenBank/DDBJ whole genome shotgun (WGS) entry which is preliminary data.</text>
</comment>
<feature type="transmembrane region" description="Helical" evidence="1">
    <location>
        <begin position="223"/>
        <end position="242"/>
    </location>
</feature>
<feature type="transmembrane region" description="Helical" evidence="1">
    <location>
        <begin position="115"/>
        <end position="134"/>
    </location>
</feature>
<feature type="transmembrane region" description="Helical" evidence="1">
    <location>
        <begin position="146"/>
        <end position="169"/>
    </location>
</feature>
<keyword evidence="1" id="KW-0472">Membrane</keyword>
<keyword evidence="3" id="KW-1185">Reference proteome</keyword>
<accession>A0A495JQV6</accession>
<dbReference type="Proteomes" id="UP000277671">
    <property type="component" value="Unassembled WGS sequence"/>
</dbReference>
<evidence type="ECO:0000313" key="2">
    <source>
        <dbReference type="EMBL" id="RKR91353.1"/>
    </source>
</evidence>
<proteinExistence type="predicted"/>
<protein>
    <recommendedName>
        <fullName evidence="4">Purine-cytosine permease-like protein</fullName>
    </recommendedName>
</protein>
<evidence type="ECO:0000313" key="3">
    <source>
        <dbReference type="Proteomes" id="UP000277671"/>
    </source>
</evidence>
<reference evidence="2 3" key="1">
    <citation type="submission" date="2018-10" db="EMBL/GenBank/DDBJ databases">
        <title>Sequencing the genomes of 1000 actinobacteria strains.</title>
        <authorList>
            <person name="Klenk H.-P."/>
        </authorList>
    </citation>
    <scope>NUCLEOTIDE SEQUENCE [LARGE SCALE GENOMIC DNA]</scope>
    <source>
        <strain evidence="2 3">DSM 45175</strain>
    </source>
</reference>
<keyword evidence="1" id="KW-1133">Transmembrane helix</keyword>
<feature type="transmembrane region" description="Helical" evidence="1">
    <location>
        <begin position="181"/>
        <end position="203"/>
    </location>
</feature>
<dbReference type="EMBL" id="RBKT01000001">
    <property type="protein sequence ID" value="RKR91353.1"/>
    <property type="molecule type" value="Genomic_DNA"/>
</dbReference>
<organism evidence="2 3">
    <name type="scientific">Micromonospora pisi</name>
    <dbReference type="NCBI Taxonomy" id="589240"/>
    <lineage>
        <taxon>Bacteria</taxon>
        <taxon>Bacillati</taxon>
        <taxon>Actinomycetota</taxon>
        <taxon>Actinomycetes</taxon>
        <taxon>Micromonosporales</taxon>
        <taxon>Micromonosporaceae</taxon>
        <taxon>Micromonospora</taxon>
    </lineage>
</organism>
<name>A0A495JQV6_9ACTN</name>
<dbReference type="OrthoDB" id="3405367at2"/>
<keyword evidence="1" id="KW-0812">Transmembrane</keyword>